<name>A0A919D5K1_9ACTN</name>
<organism evidence="3 4">
    <name type="scientific">Streptomyces alanosinicus</name>
    <dbReference type="NCBI Taxonomy" id="68171"/>
    <lineage>
        <taxon>Bacteria</taxon>
        <taxon>Bacillati</taxon>
        <taxon>Actinomycetota</taxon>
        <taxon>Actinomycetes</taxon>
        <taxon>Kitasatosporales</taxon>
        <taxon>Streptomycetaceae</taxon>
        <taxon>Streptomyces</taxon>
    </lineage>
</organism>
<evidence type="ECO:0000259" key="2">
    <source>
        <dbReference type="Pfam" id="PF08239"/>
    </source>
</evidence>
<dbReference type="InterPro" id="IPR003646">
    <property type="entry name" value="SH3-like_bac-type"/>
</dbReference>
<protein>
    <recommendedName>
        <fullName evidence="2">SH3b domain-containing protein</fullName>
    </recommendedName>
</protein>
<dbReference type="AlphaFoldDB" id="A0A919D5K1"/>
<dbReference type="RefSeq" id="WP_229882213.1">
    <property type="nucleotide sequence ID" value="NZ_BMVG01000031.1"/>
</dbReference>
<evidence type="ECO:0000313" key="3">
    <source>
        <dbReference type="EMBL" id="GHE11941.1"/>
    </source>
</evidence>
<gene>
    <name evidence="3" type="ORF">GCM10010339_73460</name>
</gene>
<keyword evidence="4" id="KW-1185">Reference proteome</keyword>
<sequence>MNTLTRRVATVASTGALLVGGAIATASTASAAGTVGGSACTSKAQIHSWVETASALKIRTGPGAGYSATGQLPKMTGVWWSCNKGSWAYVKVERGAHKGEWGWVANQYLAVPMQTD</sequence>
<evidence type="ECO:0000313" key="4">
    <source>
        <dbReference type="Proteomes" id="UP000655443"/>
    </source>
</evidence>
<feature type="chain" id="PRO_5037180422" description="SH3b domain-containing protein" evidence="1">
    <location>
        <begin position="32"/>
        <end position="116"/>
    </location>
</feature>
<dbReference type="Gene3D" id="2.30.30.40">
    <property type="entry name" value="SH3 Domains"/>
    <property type="match status" value="1"/>
</dbReference>
<accession>A0A919D5K1</accession>
<keyword evidence="1" id="KW-0732">Signal</keyword>
<dbReference type="EMBL" id="BMVG01000031">
    <property type="protein sequence ID" value="GHE11941.1"/>
    <property type="molecule type" value="Genomic_DNA"/>
</dbReference>
<reference evidence="3" key="2">
    <citation type="submission" date="2020-09" db="EMBL/GenBank/DDBJ databases">
        <authorList>
            <person name="Sun Q."/>
            <person name="Ohkuma M."/>
        </authorList>
    </citation>
    <scope>NUCLEOTIDE SEQUENCE</scope>
    <source>
        <strain evidence="3">JCM 4714</strain>
    </source>
</reference>
<feature type="signal peptide" evidence="1">
    <location>
        <begin position="1"/>
        <end position="31"/>
    </location>
</feature>
<comment type="caution">
    <text evidence="3">The sequence shown here is derived from an EMBL/GenBank/DDBJ whole genome shotgun (WGS) entry which is preliminary data.</text>
</comment>
<proteinExistence type="predicted"/>
<reference evidence="3" key="1">
    <citation type="journal article" date="2014" name="Int. J. Syst. Evol. Microbiol.">
        <title>Complete genome sequence of Corynebacterium casei LMG S-19264T (=DSM 44701T), isolated from a smear-ripened cheese.</title>
        <authorList>
            <consortium name="US DOE Joint Genome Institute (JGI-PGF)"/>
            <person name="Walter F."/>
            <person name="Albersmeier A."/>
            <person name="Kalinowski J."/>
            <person name="Ruckert C."/>
        </authorList>
    </citation>
    <scope>NUCLEOTIDE SEQUENCE</scope>
    <source>
        <strain evidence="3">JCM 4714</strain>
    </source>
</reference>
<feature type="domain" description="SH3b" evidence="2">
    <location>
        <begin position="54"/>
        <end position="109"/>
    </location>
</feature>
<evidence type="ECO:0000256" key="1">
    <source>
        <dbReference type="SAM" id="SignalP"/>
    </source>
</evidence>
<dbReference type="Proteomes" id="UP000655443">
    <property type="component" value="Unassembled WGS sequence"/>
</dbReference>
<dbReference type="Pfam" id="PF08239">
    <property type="entry name" value="SH3_3"/>
    <property type="match status" value="1"/>
</dbReference>